<name>A0A6P0HFM4_9ACTN</name>
<protein>
    <recommendedName>
        <fullName evidence="4">DUF3995 domain-containing protein</fullName>
    </recommendedName>
</protein>
<keyword evidence="1" id="KW-1133">Transmembrane helix</keyword>
<sequence length="141" mass="14784">MIPVPSSLAVYALTAFCAVVVVVTRWILGSGRSTGHGVSPLVLGAHTGAGLLATVVWTVFVLVPADGEAWHSALGAVGLGAWWVTGWFGVLLLGRWLPSRGRHSDARDRRWFLGLLLAVVGHVGVLVSGVVFTLGYLFGAV</sequence>
<dbReference type="RefSeq" id="WP_163770863.1">
    <property type="nucleotide sequence ID" value="NZ_JAAGXA010000002.1"/>
</dbReference>
<dbReference type="EMBL" id="JAAGXA010000002">
    <property type="protein sequence ID" value="NEN77512.1"/>
    <property type="molecule type" value="Genomic_DNA"/>
</dbReference>
<organism evidence="2 3">
    <name type="scientific">Nocardioides zeae</name>
    <dbReference type="NCBI Taxonomy" id="1457234"/>
    <lineage>
        <taxon>Bacteria</taxon>
        <taxon>Bacillati</taxon>
        <taxon>Actinomycetota</taxon>
        <taxon>Actinomycetes</taxon>
        <taxon>Propionibacteriales</taxon>
        <taxon>Nocardioidaceae</taxon>
        <taxon>Nocardioides</taxon>
    </lineage>
</organism>
<comment type="caution">
    <text evidence="2">The sequence shown here is derived from an EMBL/GenBank/DDBJ whole genome shotgun (WGS) entry which is preliminary data.</text>
</comment>
<evidence type="ECO:0008006" key="4">
    <source>
        <dbReference type="Google" id="ProtNLM"/>
    </source>
</evidence>
<keyword evidence="1" id="KW-0472">Membrane</keyword>
<feature type="transmembrane region" description="Helical" evidence="1">
    <location>
        <begin position="69"/>
        <end position="93"/>
    </location>
</feature>
<feature type="transmembrane region" description="Helical" evidence="1">
    <location>
        <begin position="113"/>
        <end position="138"/>
    </location>
</feature>
<evidence type="ECO:0000313" key="2">
    <source>
        <dbReference type="EMBL" id="NEN77512.1"/>
    </source>
</evidence>
<dbReference type="AlphaFoldDB" id="A0A6P0HFM4"/>
<evidence type="ECO:0000313" key="3">
    <source>
        <dbReference type="Proteomes" id="UP000468687"/>
    </source>
</evidence>
<reference evidence="2 3" key="1">
    <citation type="journal article" date="2014" name="Int. J. Syst. Evol. Microbiol.">
        <title>Nocardioides zeae sp. nov., isolated from the stem of Zea mays.</title>
        <authorList>
            <person name="Glaeser S.P."/>
            <person name="McInroy J.A."/>
            <person name="Busse H.J."/>
            <person name="Kampfer P."/>
        </authorList>
    </citation>
    <scope>NUCLEOTIDE SEQUENCE [LARGE SCALE GENOMIC DNA]</scope>
    <source>
        <strain evidence="2 3">JCM 30728</strain>
    </source>
</reference>
<keyword evidence="1" id="KW-0812">Transmembrane</keyword>
<keyword evidence="3" id="KW-1185">Reference proteome</keyword>
<proteinExistence type="predicted"/>
<evidence type="ECO:0000256" key="1">
    <source>
        <dbReference type="SAM" id="Phobius"/>
    </source>
</evidence>
<dbReference type="Proteomes" id="UP000468687">
    <property type="component" value="Unassembled WGS sequence"/>
</dbReference>
<feature type="transmembrane region" description="Helical" evidence="1">
    <location>
        <begin position="40"/>
        <end position="63"/>
    </location>
</feature>
<gene>
    <name evidence="2" type="ORF">G3T38_04395</name>
</gene>
<accession>A0A6P0HFM4</accession>
<feature type="transmembrane region" description="Helical" evidence="1">
    <location>
        <begin position="6"/>
        <end position="28"/>
    </location>
</feature>